<dbReference type="Proteomes" id="UP001634747">
    <property type="component" value="Unassembled WGS sequence"/>
</dbReference>
<dbReference type="InterPro" id="IPR022643">
    <property type="entry name" value="De-COase2_C"/>
</dbReference>
<comment type="cofactor">
    <cofactor evidence="1 5 7">
        <name>pyridoxal 5'-phosphate</name>
        <dbReference type="ChEBI" id="CHEBI:597326"/>
    </cofactor>
</comment>
<evidence type="ECO:0000256" key="5">
    <source>
        <dbReference type="HAMAP-Rule" id="MF_02120"/>
    </source>
</evidence>
<dbReference type="InterPro" id="IPR022653">
    <property type="entry name" value="De-COase2_pyr-phos_BS"/>
</dbReference>
<feature type="binding site" evidence="5">
    <location>
        <position position="391"/>
    </location>
    <ligand>
        <name>substrate</name>
    </ligand>
</feature>
<evidence type="ECO:0000259" key="9">
    <source>
        <dbReference type="Pfam" id="PF02784"/>
    </source>
</evidence>
<feature type="binding site" evidence="5">
    <location>
        <position position="255"/>
    </location>
    <ligand>
        <name>pyridoxal 5'-phosphate</name>
        <dbReference type="ChEBI" id="CHEBI:597326"/>
    </ligand>
</feature>
<evidence type="ECO:0000259" key="8">
    <source>
        <dbReference type="Pfam" id="PF00278"/>
    </source>
</evidence>
<evidence type="ECO:0000256" key="3">
    <source>
        <dbReference type="ARBA" id="ARBA00022898"/>
    </source>
</evidence>
<evidence type="ECO:0000256" key="2">
    <source>
        <dbReference type="ARBA" id="ARBA00022793"/>
    </source>
</evidence>
<comment type="function">
    <text evidence="5">Specifically catalyzes the decarboxylation of meso-diaminopimelate (meso-DAP) to L-lysine.</text>
</comment>
<keyword evidence="5 7" id="KW-0457">Lysine biosynthesis</keyword>
<gene>
    <name evidence="5 10" type="primary">lysA</name>
    <name evidence="10" type="ORF">ACK2TP_09650</name>
</gene>
<comment type="caution">
    <text evidence="10">The sequence shown here is derived from an EMBL/GenBank/DDBJ whole genome shotgun (WGS) entry which is preliminary data.</text>
</comment>
<accession>A0ABW9KJR7</accession>
<dbReference type="InterPro" id="IPR029066">
    <property type="entry name" value="PLP-binding_barrel"/>
</dbReference>
<reference evidence="10 11" key="1">
    <citation type="submission" date="2024-12" db="EMBL/GenBank/DDBJ databases">
        <authorList>
            <person name="Lee Y."/>
        </authorList>
    </citation>
    <scope>NUCLEOTIDE SEQUENCE [LARGE SCALE GENOMIC DNA]</scope>
    <source>
        <strain evidence="10 11">03SUJ4</strain>
    </source>
</reference>
<keyword evidence="4 5" id="KW-0456">Lyase</keyword>
<dbReference type="EC" id="4.1.1.20" evidence="5 6"/>
<dbReference type="InterPro" id="IPR002986">
    <property type="entry name" value="DAP_deCOOHase_LysA"/>
</dbReference>
<dbReference type="Pfam" id="PF00278">
    <property type="entry name" value="Orn_DAP_Arg_deC"/>
    <property type="match status" value="1"/>
</dbReference>
<dbReference type="Pfam" id="PF02784">
    <property type="entry name" value="Orn_Arg_deC_N"/>
    <property type="match status" value="1"/>
</dbReference>
<evidence type="ECO:0000256" key="1">
    <source>
        <dbReference type="ARBA" id="ARBA00001933"/>
    </source>
</evidence>
<dbReference type="InterPro" id="IPR022644">
    <property type="entry name" value="De-COase2_N"/>
</dbReference>
<comment type="pathway">
    <text evidence="5 7">Amino-acid biosynthesis; L-lysine biosynthesis via DAP pathway; L-lysine from DL-2,6-diaminopimelate: step 1/1.</text>
</comment>
<keyword evidence="5" id="KW-0028">Amino-acid biosynthesis</keyword>
<keyword evidence="2 5" id="KW-0210">Decarboxylase</keyword>
<dbReference type="GO" id="GO:0008836">
    <property type="term" value="F:diaminopimelate decarboxylase activity"/>
    <property type="evidence" value="ECO:0007669"/>
    <property type="project" value="UniProtKB-EC"/>
</dbReference>
<dbReference type="InterPro" id="IPR000183">
    <property type="entry name" value="Orn/DAP/Arg_de-COase"/>
</dbReference>
<dbReference type="HAMAP" id="MF_02120">
    <property type="entry name" value="LysA"/>
    <property type="match status" value="1"/>
</dbReference>
<keyword evidence="11" id="KW-1185">Reference proteome</keyword>
<dbReference type="NCBIfam" id="TIGR01048">
    <property type="entry name" value="lysA"/>
    <property type="match status" value="1"/>
</dbReference>
<dbReference type="CDD" id="cd06828">
    <property type="entry name" value="PLPDE_III_DapDC"/>
    <property type="match status" value="1"/>
</dbReference>
<dbReference type="PANTHER" id="PTHR43727">
    <property type="entry name" value="DIAMINOPIMELATE DECARBOXYLASE"/>
    <property type="match status" value="1"/>
</dbReference>
<protein>
    <recommendedName>
        <fullName evidence="5 6">Diaminopimelate decarboxylase</fullName>
        <shortName evidence="5">DAP decarboxylase</shortName>
        <shortName evidence="5">DAPDC</shortName>
        <ecNumber evidence="5 6">4.1.1.20</ecNumber>
    </recommendedName>
</protein>
<evidence type="ECO:0000256" key="7">
    <source>
        <dbReference type="RuleBase" id="RU003738"/>
    </source>
</evidence>
<dbReference type="PANTHER" id="PTHR43727:SF2">
    <property type="entry name" value="GROUP IV DECARBOXYLASE"/>
    <property type="match status" value="1"/>
</dbReference>
<dbReference type="SUPFAM" id="SSF51419">
    <property type="entry name" value="PLP-binding barrel"/>
    <property type="match status" value="1"/>
</dbReference>
<dbReference type="SUPFAM" id="SSF50621">
    <property type="entry name" value="Alanine racemase C-terminal domain-like"/>
    <property type="match status" value="1"/>
</dbReference>
<feature type="binding site" evidence="5">
    <location>
        <position position="391"/>
    </location>
    <ligand>
        <name>pyridoxal 5'-phosphate</name>
        <dbReference type="ChEBI" id="CHEBI:597326"/>
    </ligand>
</feature>
<sequence length="433" mass="46699">MKLEASGRPFAVCGDELCCVGGGSSVELRSLAQEYGTPLYVYSGDQIVERARMFQNAFADRAHTVCYAVKANSALGILRLLGDQGCGFDIVSGGELARVIAAAGPERAHEWTGRVVFSGVGKTAEEMDSALAAGILQFNVESEAELELLAERAELLQRKARFALRVNPDVFAETHPYISTGLSAHKFGIAIGLARGVYARFREHAWLEATGVSVHIGSQIRQVEPFQAAMERVVALVRELRADGANIRTVDGGGGLGIEYGAEEFSPAAKVCAYANAVRAALGDLDAHLLIEPGRFLVGQAGALVSRVLYTKRNGEKKFVITDAAMNDLIRPALYQAHHEIVPVMQVADAEAETVDVVGPVCESGDFFARDRSLPELEQGDLVALLDAGAYGLSLSSNYNTRLRPAEVLVRSGEAKLIRRRETYEELFAPEMV</sequence>
<feature type="binding site" evidence="5">
    <location>
        <position position="295"/>
    </location>
    <ligand>
        <name>substrate</name>
    </ligand>
</feature>
<comment type="similarity">
    <text evidence="5">Belongs to the Orn/Lys/Arg decarboxylase class-II family. LysA subfamily.</text>
</comment>
<dbReference type="RefSeq" id="WP_399260580.1">
    <property type="nucleotide sequence ID" value="NZ_BAABBH010000001.1"/>
</dbReference>
<feature type="binding site" evidence="5">
    <location>
        <position position="335"/>
    </location>
    <ligand>
        <name>substrate</name>
    </ligand>
</feature>
<feature type="binding site" evidence="5">
    <location>
        <position position="331"/>
    </location>
    <ligand>
        <name>substrate</name>
    </ligand>
</feature>
<organism evidence="10 11">
    <name type="scientific">Terriglobus aquaticus</name>
    <dbReference type="NCBI Taxonomy" id="940139"/>
    <lineage>
        <taxon>Bacteria</taxon>
        <taxon>Pseudomonadati</taxon>
        <taxon>Acidobacteriota</taxon>
        <taxon>Terriglobia</taxon>
        <taxon>Terriglobales</taxon>
        <taxon>Acidobacteriaceae</taxon>
        <taxon>Terriglobus</taxon>
    </lineage>
</organism>
<feature type="binding site" evidence="5">
    <location>
        <position position="363"/>
    </location>
    <ligand>
        <name>substrate</name>
    </ligand>
</feature>
<feature type="domain" description="Orn/DAP/Arg decarboxylase 2 C-terminal" evidence="8">
    <location>
        <begin position="40"/>
        <end position="389"/>
    </location>
</feature>
<name>A0ABW9KJR7_9BACT</name>
<dbReference type="InterPro" id="IPR009006">
    <property type="entry name" value="Ala_racemase/Decarboxylase_C"/>
</dbReference>
<keyword evidence="3 5" id="KW-0663">Pyridoxal phosphate</keyword>
<dbReference type="Gene3D" id="3.20.20.10">
    <property type="entry name" value="Alanine racemase"/>
    <property type="match status" value="1"/>
</dbReference>
<evidence type="ECO:0000256" key="6">
    <source>
        <dbReference type="NCBIfam" id="TIGR01048"/>
    </source>
</evidence>
<dbReference type="Gene3D" id="2.40.37.10">
    <property type="entry name" value="Lyase, Ornithine Decarboxylase, Chain A, domain 1"/>
    <property type="match status" value="1"/>
</dbReference>
<feature type="binding site" evidence="5">
    <location>
        <begin position="292"/>
        <end position="295"/>
    </location>
    <ligand>
        <name>pyridoxal 5'-phosphate</name>
        <dbReference type="ChEBI" id="CHEBI:597326"/>
    </ligand>
</feature>
<feature type="domain" description="Orn/DAP/Arg decarboxylase 2 N-terminal" evidence="9">
    <location>
        <begin position="45"/>
        <end position="298"/>
    </location>
</feature>
<dbReference type="PRINTS" id="PR01181">
    <property type="entry name" value="DAPDCRBXLASE"/>
</dbReference>
<dbReference type="EMBL" id="JBJYXY010000001">
    <property type="protein sequence ID" value="MFN2976026.1"/>
    <property type="molecule type" value="Genomic_DNA"/>
</dbReference>
<dbReference type="PROSITE" id="PS00878">
    <property type="entry name" value="ODR_DC_2_1"/>
    <property type="match status" value="1"/>
</dbReference>
<proteinExistence type="inferred from homology"/>
<feature type="modified residue" description="N6-(pyridoxal phosphate)lysine" evidence="5">
    <location>
        <position position="70"/>
    </location>
</feature>
<dbReference type="PRINTS" id="PR01179">
    <property type="entry name" value="ODADCRBXLASE"/>
</dbReference>
<evidence type="ECO:0000256" key="4">
    <source>
        <dbReference type="ARBA" id="ARBA00023239"/>
    </source>
</evidence>
<evidence type="ECO:0000313" key="11">
    <source>
        <dbReference type="Proteomes" id="UP001634747"/>
    </source>
</evidence>
<comment type="catalytic activity">
    <reaction evidence="5 7">
        <text>meso-2,6-diaminopimelate + H(+) = L-lysine + CO2</text>
        <dbReference type="Rhea" id="RHEA:15101"/>
        <dbReference type="ChEBI" id="CHEBI:15378"/>
        <dbReference type="ChEBI" id="CHEBI:16526"/>
        <dbReference type="ChEBI" id="CHEBI:32551"/>
        <dbReference type="ChEBI" id="CHEBI:57791"/>
        <dbReference type="EC" id="4.1.1.20"/>
    </reaction>
</comment>
<evidence type="ECO:0000313" key="10">
    <source>
        <dbReference type="EMBL" id="MFN2976026.1"/>
    </source>
</evidence>
<comment type="subunit">
    <text evidence="5">Homodimer.</text>
</comment>